<dbReference type="HAMAP" id="MF_02112">
    <property type="entry name" value="ARC_ATPase"/>
    <property type="match status" value="1"/>
</dbReference>
<dbReference type="InterPro" id="IPR050168">
    <property type="entry name" value="AAA_ATPase_domain"/>
</dbReference>
<dbReference type="PANTHER" id="PTHR23077">
    <property type="entry name" value="AAA-FAMILY ATPASE"/>
    <property type="match status" value="1"/>
</dbReference>
<evidence type="ECO:0000256" key="1">
    <source>
        <dbReference type="ARBA" id="ARBA00022741"/>
    </source>
</evidence>
<reference evidence="8" key="1">
    <citation type="submission" date="2022-11" db="EMBL/GenBank/DDBJ databases">
        <title>Corynebacterium sp. isolated from Penguins.</title>
        <authorList>
            <person name="Sedlar K."/>
            <person name="Svec P."/>
        </authorList>
    </citation>
    <scope>NUCLEOTIDE SEQUENCE</scope>
    <source>
        <strain evidence="8">P7374</strain>
    </source>
</reference>
<dbReference type="SUPFAM" id="SSF52540">
    <property type="entry name" value="P-loop containing nucleoside triphosphate hydrolases"/>
    <property type="match status" value="1"/>
</dbReference>
<evidence type="ECO:0000313" key="8">
    <source>
        <dbReference type="EMBL" id="MCX7467806.1"/>
    </source>
</evidence>
<dbReference type="GO" id="GO:0005524">
    <property type="term" value="F:ATP binding"/>
    <property type="evidence" value="ECO:0007669"/>
    <property type="project" value="UniProtKB-UniRule"/>
</dbReference>
<dbReference type="InterPro" id="IPR003960">
    <property type="entry name" value="ATPase_AAA_CS"/>
</dbReference>
<name>A0A9Q4C7M5_9CORY</name>
<dbReference type="InterPro" id="IPR041626">
    <property type="entry name" value="Prot_ATP_ID_OB_N"/>
</dbReference>
<evidence type="ECO:0000256" key="4">
    <source>
        <dbReference type="HAMAP-Rule" id="MF_02112"/>
    </source>
</evidence>
<dbReference type="Pfam" id="PF17758">
    <property type="entry name" value="Prot_ATP_ID_OB_N"/>
    <property type="match status" value="1"/>
</dbReference>
<dbReference type="Pfam" id="PF16450">
    <property type="entry name" value="Prot_ATP_ID_OB_C"/>
    <property type="match status" value="1"/>
</dbReference>
<comment type="caution">
    <text evidence="8">The sequence shown here is derived from an EMBL/GenBank/DDBJ whole genome shotgun (WGS) entry which is preliminary data.</text>
</comment>
<proteinExistence type="inferred from homology"/>
<evidence type="ECO:0000256" key="5">
    <source>
        <dbReference type="RuleBase" id="RU003651"/>
    </source>
</evidence>
<evidence type="ECO:0000256" key="6">
    <source>
        <dbReference type="SAM" id="MobiDB-lite"/>
    </source>
</evidence>
<dbReference type="GO" id="GO:0019941">
    <property type="term" value="P:modification-dependent protein catabolic process"/>
    <property type="evidence" value="ECO:0007669"/>
    <property type="project" value="InterPro"/>
</dbReference>
<dbReference type="InterPro" id="IPR027417">
    <property type="entry name" value="P-loop_NTPase"/>
</dbReference>
<dbReference type="InterPro" id="IPR003593">
    <property type="entry name" value="AAA+_ATPase"/>
</dbReference>
<feature type="domain" description="AAA+ ATPase" evidence="7">
    <location>
        <begin position="256"/>
        <end position="405"/>
    </location>
</feature>
<dbReference type="FunFam" id="3.40.50.300:FF:001025">
    <property type="entry name" value="ATPase family, AAA domain-containing 2B"/>
    <property type="match status" value="1"/>
</dbReference>
<feature type="region of interest" description="Disordered" evidence="6">
    <location>
        <begin position="1"/>
        <end position="37"/>
    </location>
</feature>
<keyword evidence="8" id="KW-0413">Isomerase</keyword>
<dbReference type="Gene3D" id="1.20.5.170">
    <property type="match status" value="1"/>
</dbReference>
<evidence type="ECO:0000256" key="2">
    <source>
        <dbReference type="ARBA" id="ARBA00022840"/>
    </source>
</evidence>
<dbReference type="InterPro" id="IPR022482">
    <property type="entry name" value="Proteasome_ATPase"/>
</dbReference>
<dbReference type="GO" id="GO:0000502">
    <property type="term" value="C:proteasome complex"/>
    <property type="evidence" value="ECO:0007669"/>
    <property type="project" value="UniProtKB-KW"/>
</dbReference>
<feature type="binding site" evidence="4">
    <location>
        <begin position="267"/>
        <end position="272"/>
    </location>
    <ligand>
        <name>ATP</name>
        <dbReference type="ChEBI" id="CHEBI:30616"/>
    </ligand>
</feature>
<keyword evidence="8" id="KW-0647">Proteasome</keyword>
<evidence type="ECO:0000313" key="9">
    <source>
        <dbReference type="Proteomes" id="UP001071478"/>
    </source>
</evidence>
<dbReference type="GO" id="GO:0016887">
    <property type="term" value="F:ATP hydrolysis activity"/>
    <property type="evidence" value="ECO:0007669"/>
    <property type="project" value="UniProtKB-UniRule"/>
</dbReference>
<dbReference type="InterPro" id="IPR032501">
    <property type="entry name" value="Prot_ATP_ID_OB_2nd"/>
</dbReference>
<dbReference type="Gene3D" id="3.40.50.300">
    <property type="entry name" value="P-loop containing nucleotide triphosphate hydrolases"/>
    <property type="match status" value="1"/>
</dbReference>
<comment type="similarity">
    <text evidence="4 5">Belongs to the AAA ATPase family.</text>
</comment>
<dbReference type="NCBIfam" id="TIGR03689">
    <property type="entry name" value="pup_AAA"/>
    <property type="match status" value="1"/>
</dbReference>
<dbReference type="EMBL" id="JAPMKU010000001">
    <property type="protein sequence ID" value="MCX7467806.1"/>
    <property type="molecule type" value="Genomic_DNA"/>
</dbReference>
<dbReference type="Pfam" id="PF00004">
    <property type="entry name" value="AAA"/>
    <property type="match status" value="1"/>
</dbReference>
<gene>
    <name evidence="4 8" type="primary">arc</name>
    <name evidence="8" type="ORF">OS129_02790</name>
</gene>
<accession>A0A9Q4C7M5</accession>
<dbReference type="InterPro" id="IPR003959">
    <property type="entry name" value="ATPase_AAA_core"/>
</dbReference>
<dbReference type="Gene3D" id="1.10.8.60">
    <property type="match status" value="1"/>
</dbReference>
<dbReference type="GO" id="GO:0016853">
    <property type="term" value="F:isomerase activity"/>
    <property type="evidence" value="ECO:0007669"/>
    <property type="project" value="UniProtKB-KW"/>
</dbReference>
<dbReference type="RefSeq" id="WP_248167267.1">
    <property type="nucleotide sequence ID" value="NZ_JALNJA010000001.1"/>
</dbReference>
<dbReference type="GO" id="GO:0010498">
    <property type="term" value="P:proteasomal protein catabolic process"/>
    <property type="evidence" value="ECO:0007669"/>
    <property type="project" value="InterPro"/>
</dbReference>
<protein>
    <recommendedName>
        <fullName evidence="4">AAA ATPase forming ring-shaped complexes</fullName>
        <shortName evidence="4">ARC</shortName>
    </recommendedName>
</protein>
<comment type="subunit">
    <text evidence="4">Homohexamer. Assembles into a hexameric ring structure.</text>
</comment>
<evidence type="ECO:0000259" key="7">
    <source>
        <dbReference type="SMART" id="SM00382"/>
    </source>
</evidence>
<dbReference type="SMART" id="SM00382">
    <property type="entry name" value="AAA"/>
    <property type="match status" value="1"/>
</dbReference>
<keyword evidence="1 4" id="KW-0547">Nucleotide-binding</keyword>
<dbReference type="AlphaFoldDB" id="A0A9Q4C7M5"/>
<dbReference type="InterPro" id="IPR012340">
    <property type="entry name" value="NA-bd_OB-fold"/>
</dbReference>
<dbReference type="PANTHER" id="PTHR23077:SF144">
    <property type="entry name" value="PROTEASOME-ASSOCIATED ATPASE"/>
    <property type="match status" value="1"/>
</dbReference>
<keyword evidence="3" id="KW-0175">Coiled coil</keyword>
<keyword evidence="2 4" id="KW-0067">ATP-binding</keyword>
<organism evidence="8 9">
    <name type="scientific">Corynebacterium pygosceleis</name>
    <dbReference type="NCBI Taxonomy" id="2800406"/>
    <lineage>
        <taxon>Bacteria</taxon>
        <taxon>Bacillati</taxon>
        <taxon>Actinomycetota</taxon>
        <taxon>Actinomycetes</taxon>
        <taxon>Mycobacteriales</taxon>
        <taxon>Corynebacteriaceae</taxon>
        <taxon>Corynebacterium</taxon>
    </lineage>
</organism>
<evidence type="ECO:0000256" key="3">
    <source>
        <dbReference type="ARBA" id="ARBA00023054"/>
    </source>
</evidence>
<dbReference type="Gene3D" id="2.40.50.140">
    <property type="entry name" value="Nucleic acid-binding proteins"/>
    <property type="match status" value="2"/>
</dbReference>
<sequence>MSASANTPEPDRHAPPATGPGPIPAPEVTATRSGDTAAELRRARRDNRELATRNTKLVELLTASRRKLATLNEQLEQLAAPPSTYGTYLEPTPGLEETCAEVFTSNRRMRLAVSPLIERSELVPGARVRLGEGAQVVEVCGFDDSGEMAGVTEVLEDHRALVVDTTGEERLVRLAGPLLTGGKPPRPGDTLLVDTRAGYAFEIIPKTEVAKLALEEVPDVTWADIGGLDDQITRIRDAVELPFTHPELYRTYNLRAPKGVLLYGPPGCGKTLIAKAVANSLSERIGDGSRSYFINVKGPELLNKYVGESERQIRLIFERARELAGEGRPVIVFFDEMESIFRTRGTGVSSDMETTVVPQLLAELDGVESLSNVIVIGATNREELIDPAILRPGRLDVKIRVQRPDRTGAREIFHRLLHDNVPVAGDPATLIDNAAEYLFRPRPFVELTYLDGGTQVFHYHDFVSGAMIANIVDRAKKEAIKDHLAGRTDGITDEHLARAIDAENAENEDLPNTSNPDAWSRITGRPGARVTGVRVLDTTV</sequence>
<dbReference type="PROSITE" id="PS00674">
    <property type="entry name" value="AAA"/>
    <property type="match status" value="1"/>
</dbReference>
<dbReference type="Proteomes" id="UP001071478">
    <property type="component" value="Unassembled WGS sequence"/>
</dbReference>